<name>M1X2H0_9NOST</name>
<dbReference type="PANTHER" id="PTHR45453:SF1">
    <property type="entry name" value="PHOSPHATE REGULON SENSOR PROTEIN PHOR"/>
    <property type="match status" value="1"/>
</dbReference>
<dbReference type="GO" id="GO:0000155">
    <property type="term" value="F:phosphorelay sensor kinase activity"/>
    <property type="evidence" value="ECO:0007669"/>
    <property type="project" value="InterPro"/>
</dbReference>
<evidence type="ECO:0000256" key="4">
    <source>
        <dbReference type="ARBA" id="ARBA00022679"/>
    </source>
</evidence>
<evidence type="ECO:0000256" key="1">
    <source>
        <dbReference type="ARBA" id="ARBA00000085"/>
    </source>
</evidence>
<dbReference type="AlphaFoldDB" id="M1X2H0"/>
<dbReference type="CDD" id="cd00075">
    <property type="entry name" value="HATPase"/>
    <property type="match status" value="1"/>
</dbReference>
<reference evidence="9" key="2">
    <citation type="submission" date="2016-01" db="EMBL/GenBank/DDBJ databases">
        <title>Diatom-associated endosymboitic cyanobacterium lacks core nitrogen metabolism enzymes.</title>
        <authorList>
            <person name="Hilton J.A."/>
            <person name="Foster R.A."/>
            <person name="Tripp H.J."/>
            <person name="Carter B.J."/>
            <person name="Zehr J.P."/>
            <person name="Villareal T.A."/>
        </authorList>
    </citation>
    <scope>NUCLEOTIDE SEQUENCE [LARGE SCALE GENOMIC DNA]</scope>
    <source>
        <strain evidence="9">HH01</strain>
    </source>
</reference>
<dbReference type="SUPFAM" id="SSF55874">
    <property type="entry name" value="ATPase domain of HSP90 chaperone/DNA topoisomerase II/histidine kinase"/>
    <property type="match status" value="1"/>
</dbReference>
<gene>
    <name evidence="8" type="ORF">RINTHH_6550</name>
</gene>
<keyword evidence="9" id="KW-1185">Reference proteome</keyword>
<evidence type="ECO:0000313" key="8">
    <source>
        <dbReference type="EMBL" id="CCH66810.1"/>
    </source>
</evidence>
<accession>M1X2H0</accession>
<dbReference type="InterPro" id="IPR036890">
    <property type="entry name" value="HATPase_C_sf"/>
</dbReference>
<dbReference type="Pfam" id="PF00512">
    <property type="entry name" value="HisKA"/>
    <property type="match status" value="1"/>
</dbReference>
<dbReference type="Proteomes" id="UP000053051">
    <property type="component" value="Unassembled WGS sequence"/>
</dbReference>
<evidence type="ECO:0000313" key="9">
    <source>
        <dbReference type="Proteomes" id="UP000053051"/>
    </source>
</evidence>
<evidence type="ECO:0000259" key="7">
    <source>
        <dbReference type="PROSITE" id="PS50109"/>
    </source>
</evidence>
<dbReference type="OrthoDB" id="9773956at2"/>
<dbReference type="SMART" id="SM00387">
    <property type="entry name" value="HATPase_c"/>
    <property type="match status" value="1"/>
</dbReference>
<dbReference type="SUPFAM" id="SSF47384">
    <property type="entry name" value="Homodimeric domain of signal transducing histidine kinase"/>
    <property type="match status" value="1"/>
</dbReference>
<comment type="caution">
    <text evidence="8">The sequence shown here is derived from an EMBL/GenBank/DDBJ whole genome shotgun (WGS) entry which is preliminary data.</text>
</comment>
<dbReference type="Gene3D" id="1.10.287.130">
    <property type="match status" value="1"/>
</dbReference>
<dbReference type="Pfam" id="PF02518">
    <property type="entry name" value="HATPase_c"/>
    <property type="match status" value="1"/>
</dbReference>
<evidence type="ECO:0000256" key="5">
    <source>
        <dbReference type="ARBA" id="ARBA00022777"/>
    </source>
</evidence>
<proteinExistence type="predicted"/>
<dbReference type="SMART" id="SM00388">
    <property type="entry name" value="HisKA"/>
    <property type="match status" value="1"/>
</dbReference>
<keyword evidence="4 8" id="KW-0808">Transferase</keyword>
<dbReference type="InterPro" id="IPR003661">
    <property type="entry name" value="HisK_dim/P_dom"/>
</dbReference>
<dbReference type="InterPro" id="IPR050351">
    <property type="entry name" value="BphY/WalK/GraS-like"/>
</dbReference>
<dbReference type="EC" id="2.7.13.3" evidence="2"/>
<dbReference type="InterPro" id="IPR005467">
    <property type="entry name" value="His_kinase_dom"/>
</dbReference>
<evidence type="ECO:0000256" key="3">
    <source>
        <dbReference type="ARBA" id="ARBA00022553"/>
    </source>
</evidence>
<dbReference type="STRING" id="1165094.RINTHH_6550"/>
<dbReference type="CDD" id="cd00082">
    <property type="entry name" value="HisKA"/>
    <property type="match status" value="1"/>
</dbReference>
<dbReference type="InterPro" id="IPR004358">
    <property type="entry name" value="Sig_transdc_His_kin-like_C"/>
</dbReference>
<comment type="catalytic activity">
    <reaction evidence="1">
        <text>ATP + protein L-histidine = ADP + protein N-phospho-L-histidine.</text>
        <dbReference type="EC" id="2.7.13.3"/>
    </reaction>
</comment>
<dbReference type="GO" id="GO:0004721">
    <property type="term" value="F:phosphoprotein phosphatase activity"/>
    <property type="evidence" value="ECO:0007669"/>
    <property type="project" value="TreeGrafter"/>
</dbReference>
<dbReference type="PANTHER" id="PTHR45453">
    <property type="entry name" value="PHOSPHATE REGULON SENSOR PROTEIN PHOR"/>
    <property type="match status" value="1"/>
</dbReference>
<keyword evidence="3" id="KW-0597">Phosphoprotein</keyword>
<dbReference type="Gene3D" id="3.30.565.10">
    <property type="entry name" value="Histidine kinase-like ATPase, C-terminal domain"/>
    <property type="match status" value="1"/>
</dbReference>
<evidence type="ECO:0000256" key="2">
    <source>
        <dbReference type="ARBA" id="ARBA00012438"/>
    </source>
</evidence>
<dbReference type="InterPro" id="IPR003594">
    <property type="entry name" value="HATPase_dom"/>
</dbReference>
<dbReference type="EMBL" id="CAIY01000027">
    <property type="protein sequence ID" value="CCH66810.1"/>
    <property type="molecule type" value="Genomic_DNA"/>
</dbReference>
<dbReference type="InterPro" id="IPR036097">
    <property type="entry name" value="HisK_dim/P_sf"/>
</dbReference>
<dbReference type="GO" id="GO:0005886">
    <property type="term" value="C:plasma membrane"/>
    <property type="evidence" value="ECO:0007669"/>
    <property type="project" value="TreeGrafter"/>
</dbReference>
<sequence length="433" mass="49371">MQLILFLTGLAIGLGLWMWQKFCTEYFFGKMPQDISHGYSKSDLPIIPQLQGHIELLEQEKLELHAKLRDQQELLDLAPTAFLHVNRDNQLKWCNQQARQLLSLQRWQPGQVKLLLKKLVNSYELDQLIEQTRSYQQPQVSEWVYYPSLDCALTISKVKSLLVRASSFPLANGEVVVFIENRQSLLDISKERDRVFSDLAHELRTPLTSIRLVVETLQNRLESPLSGLVNRLLREVDRLIHLVQRCLDLSQLETKPSMDLNCQPIELRSLVLEVWETLEAIAQGRHIQISETGGDNMLIHADKSRMYQVFLNLLDNAIKYSPDGGTIKLKTETIITDEGRWLSINIIDAGRGFAETDLPNVFDRFFRGDQSRIRYCSEDETRVELIEGSGLGLAIVQQIIMAHGGSIKALNDTHTGGARLQLILPARIANPET</sequence>
<evidence type="ECO:0000256" key="6">
    <source>
        <dbReference type="ARBA" id="ARBA00023012"/>
    </source>
</evidence>
<dbReference type="PROSITE" id="PS50109">
    <property type="entry name" value="HIS_KIN"/>
    <property type="match status" value="1"/>
</dbReference>
<feature type="domain" description="Histidine kinase" evidence="7">
    <location>
        <begin position="198"/>
        <end position="428"/>
    </location>
</feature>
<keyword evidence="5" id="KW-0418">Kinase</keyword>
<dbReference type="PRINTS" id="PR00344">
    <property type="entry name" value="BCTRLSENSOR"/>
</dbReference>
<dbReference type="GO" id="GO:0016036">
    <property type="term" value="P:cellular response to phosphate starvation"/>
    <property type="evidence" value="ECO:0007669"/>
    <property type="project" value="TreeGrafter"/>
</dbReference>
<organism evidence="8 9">
    <name type="scientific">Richelia intracellularis HH01</name>
    <dbReference type="NCBI Taxonomy" id="1165094"/>
    <lineage>
        <taxon>Bacteria</taxon>
        <taxon>Bacillati</taxon>
        <taxon>Cyanobacteriota</taxon>
        <taxon>Cyanophyceae</taxon>
        <taxon>Nostocales</taxon>
        <taxon>Nostocaceae</taxon>
        <taxon>Richelia</taxon>
    </lineage>
</organism>
<dbReference type="RefSeq" id="WP_008232676.1">
    <property type="nucleotide sequence ID" value="NZ_CAIY01000027.1"/>
</dbReference>
<keyword evidence="6" id="KW-0902">Two-component regulatory system</keyword>
<reference evidence="8 9" key="1">
    <citation type="submission" date="2012-05" db="EMBL/GenBank/DDBJ databases">
        <authorList>
            <person name="Hilton J."/>
        </authorList>
    </citation>
    <scope>NUCLEOTIDE SEQUENCE [LARGE SCALE GENOMIC DNA]</scope>
    <source>
        <strain evidence="8 9">HH01</strain>
    </source>
</reference>
<protein>
    <recommendedName>
        <fullName evidence="2">histidine kinase</fullName>
        <ecNumber evidence="2">2.7.13.3</ecNumber>
    </recommendedName>
</protein>